<keyword evidence="7" id="KW-1185">Reference proteome</keyword>
<gene>
    <name evidence="6" type="primary">AVEN_261270_1</name>
    <name evidence="6" type="ORF">TNCT_627691</name>
</gene>
<protein>
    <submittedName>
        <fullName evidence="6">Prokineticin domain-containing protein</fullName>
    </submittedName>
</protein>
<feature type="domain" description="Prokineticin" evidence="5">
    <location>
        <begin position="6"/>
        <end position="82"/>
    </location>
</feature>
<evidence type="ECO:0000256" key="1">
    <source>
        <dbReference type="ARBA" id="ARBA00004613"/>
    </source>
</evidence>
<proteinExistence type="predicted"/>
<dbReference type="GO" id="GO:0005576">
    <property type="term" value="C:extracellular region"/>
    <property type="evidence" value="ECO:0007669"/>
    <property type="project" value="UniProtKB-SubCell"/>
</dbReference>
<sequence>MALLAYLFLLLTISYVSADGMRSCITDENCEEGECCISMAFFRGFCHNLGDEGDHCITEPAKTEHGNKNIFGCPCKDNFKCIPEVVTEEDGKKIMKNFSCKKVD</sequence>
<reference evidence="6" key="1">
    <citation type="submission" date="2020-07" db="EMBL/GenBank/DDBJ databases">
        <title>Multicomponent nature underlies the extraordinary mechanical properties of spider dragline silk.</title>
        <authorList>
            <person name="Kono N."/>
            <person name="Nakamura H."/>
            <person name="Mori M."/>
            <person name="Yoshida Y."/>
            <person name="Ohtoshi R."/>
            <person name="Malay A.D."/>
            <person name="Moran D.A.P."/>
            <person name="Tomita M."/>
            <person name="Numata K."/>
            <person name="Arakawa K."/>
        </authorList>
    </citation>
    <scope>NUCLEOTIDE SEQUENCE</scope>
</reference>
<name>A0A8X6KWC5_TRICU</name>
<keyword evidence="3" id="KW-1015">Disulfide bond</keyword>
<dbReference type="Gene3D" id="2.10.80.10">
    <property type="entry name" value="Lipase, subunit A"/>
    <property type="match status" value="1"/>
</dbReference>
<evidence type="ECO:0000256" key="2">
    <source>
        <dbReference type="ARBA" id="ARBA00022525"/>
    </source>
</evidence>
<dbReference type="Proteomes" id="UP000887116">
    <property type="component" value="Unassembled WGS sequence"/>
</dbReference>
<keyword evidence="2" id="KW-0964">Secreted</keyword>
<evidence type="ECO:0000259" key="5">
    <source>
        <dbReference type="Pfam" id="PF06607"/>
    </source>
</evidence>
<dbReference type="InterPro" id="IPR023569">
    <property type="entry name" value="Prokineticin_domain"/>
</dbReference>
<organism evidence="6 7">
    <name type="scientific">Trichonephila clavata</name>
    <name type="common">Joro spider</name>
    <name type="synonym">Nephila clavata</name>
    <dbReference type="NCBI Taxonomy" id="2740835"/>
    <lineage>
        <taxon>Eukaryota</taxon>
        <taxon>Metazoa</taxon>
        <taxon>Ecdysozoa</taxon>
        <taxon>Arthropoda</taxon>
        <taxon>Chelicerata</taxon>
        <taxon>Arachnida</taxon>
        <taxon>Araneae</taxon>
        <taxon>Araneomorphae</taxon>
        <taxon>Entelegynae</taxon>
        <taxon>Araneoidea</taxon>
        <taxon>Nephilidae</taxon>
        <taxon>Trichonephila</taxon>
    </lineage>
</organism>
<keyword evidence="4" id="KW-0732">Signal</keyword>
<feature type="chain" id="PRO_5036499003" evidence="4">
    <location>
        <begin position="19"/>
        <end position="104"/>
    </location>
</feature>
<comment type="subcellular location">
    <subcellularLocation>
        <location evidence="1">Secreted</location>
    </subcellularLocation>
</comment>
<dbReference type="EMBL" id="BMAO01023244">
    <property type="protein sequence ID" value="GFQ87574.1"/>
    <property type="molecule type" value="Genomic_DNA"/>
</dbReference>
<evidence type="ECO:0000256" key="3">
    <source>
        <dbReference type="ARBA" id="ARBA00023157"/>
    </source>
</evidence>
<dbReference type="AlphaFoldDB" id="A0A8X6KWC5"/>
<dbReference type="OrthoDB" id="6406546at2759"/>
<evidence type="ECO:0000313" key="7">
    <source>
        <dbReference type="Proteomes" id="UP000887116"/>
    </source>
</evidence>
<evidence type="ECO:0000256" key="4">
    <source>
        <dbReference type="SAM" id="SignalP"/>
    </source>
</evidence>
<feature type="signal peptide" evidence="4">
    <location>
        <begin position="1"/>
        <end position="18"/>
    </location>
</feature>
<accession>A0A8X6KWC5</accession>
<evidence type="ECO:0000313" key="6">
    <source>
        <dbReference type="EMBL" id="GFQ87574.1"/>
    </source>
</evidence>
<dbReference type="Pfam" id="PF06607">
    <property type="entry name" value="Prokineticin"/>
    <property type="match status" value="1"/>
</dbReference>
<comment type="caution">
    <text evidence="6">The sequence shown here is derived from an EMBL/GenBank/DDBJ whole genome shotgun (WGS) entry which is preliminary data.</text>
</comment>